<sequence length="48" mass="5707">MIKILTNYNNFSEYKIKYQIDIHPLQGKKSLPEYVGKIFEEAKQNNNC</sequence>
<dbReference type="AlphaFoldDB" id="A0A8S1V1D0"/>
<keyword evidence="2" id="KW-1185">Reference proteome</keyword>
<protein>
    <submittedName>
        <fullName evidence="1">Uncharacterized protein</fullName>
    </submittedName>
</protein>
<organism evidence="1 2">
    <name type="scientific">Paramecium octaurelia</name>
    <dbReference type="NCBI Taxonomy" id="43137"/>
    <lineage>
        <taxon>Eukaryota</taxon>
        <taxon>Sar</taxon>
        <taxon>Alveolata</taxon>
        <taxon>Ciliophora</taxon>
        <taxon>Intramacronucleata</taxon>
        <taxon>Oligohymenophorea</taxon>
        <taxon>Peniculida</taxon>
        <taxon>Parameciidae</taxon>
        <taxon>Paramecium</taxon>
    </lineage>
</organism>
<dbReference type="Proteomes" id="UP000683925">
    <property type="component" value="Unassembled WGS sequence"/>
</dbReference>
<comment type="caution">
    <text evidence="1">The sequence shown here is derived from an EMBL/GenBank/DDBJ whole genome shotgun (WGS) entry which is preliminary data.</text>
</comment>
<accession>A0A8S1V1D0</accession>
<reference evidence="1" key="1">
    <citation type="submission" date="2021-01" db="EMBL/GenBank/DDBJ databases">
        <authorList>
            <consortium name="Genoscope - CEA"/>
            <person name="William W."/>
        </authorList>
    </citation>
    <scope>NUCLEOTIDE SEQUENCE</scope>
</reference>
<evidence type="ECO:0000313" key="1">
    <source>
        <dbReference type="EMBL" id="CAD8170317.1"/>
    </source>
</evidence>
<evidence type="ECO:0000313" key="2">
    <source>
        <dbReference type="Proteomes" id="UP000683925"/>
    </source>
</evidence>
<name>A0A8S1V1D0_PAROT</name>
<gene>
    <name evidence="1" type="ORF">POCTA_138.1.T0550113</name>
</gene>
<proteinExistence type="predicted"/>
<dbReference type="EMBL" id="CAJJDP010000055">
    <property type="protein sequence ID" value="CAD8170317.1"/>
    <property type="molecule type" value="Genomic_DNA"/>
</dbReference>